<accession>E9DZ17</accession>
<dbReference type="InParanoid" id="E9DZ17"/>
<dbReference type="EMBL" id="GL698484">
    <property type="protein sequence ID" value="EFY91194.1"/>
    <property type="molecule type" value="Genomic_DNA"/>
</dbReference>
<dbReference type="AlphaFoldDB" id="E9DZ17"/>
<sequence length="195" mass="21030">MSMVVSRDHARTPYGPGVVFTLLVNHQRPAVYGAAKLHYPGRVKSQPGISIQTTTLEASLLNRLASGASLDHRMAAVQIVTAVDIPGIHHAPTAQDCAECRNVSNSLPQPEDQPEISDTALMSLGELFVRHGAHDAFGIHLLHAHFQIPVDTALCGAQVKISDNSESCWTKPLLAKELATRTKPRLNSLSGHRAL</sequence>
<name>E9DZ17_METAQ</name>
<organism evidence="2">
    <name type="scientific">Metarhizium acridum (strain CQMa 102)</name>
    <dbReference type="NCBI Taxonomy" id="655827"/>
    <lineage>
        <taxon>Eukaryota</taxon>
        <taxon>Fungi</taxon>
        <taxon>Dikarya</taxon>
        <taxon>Ascomycota</taxon>
        <taxon>Pezizomycotina</taxon>
        <taxon>Sordariomycetes</taxon>
        <taxon>Hypocreomycetidae</taxon>
        <taxon>Hypocreales</taxon>
        <taxon>Clavicipitaceae</taxon>
        <taxon>Metarhizium</taxon>
    </lineage>
</organism>
<evidence type="ECO:0000313" key="1">
    <source>
        <dbReference type="EMBL" id="EFY91194.1"/>
    </source>
</evidence>
<dbReference type="OrthoDB" id="2322999at2759"/>
<evidence type="ECO:0000313" key="2">
    <source>
        <dbReference type="Proteomes" id="UP000002499"/>
    </source>
</evidence>
<keyword evidence="2" id="KW-1185">Reference proteome</keyword>
<dbReference type="Proteomes" id="UP000002499">
    <property type="component" value="Unassembled WGS sequence"/>
</dbReference>
<dbReference type="HOGENOM" id="CLU_1396646_0_0_1"/>
<proteinExistence type="predicted"/>
<reference evidence="1 2" key="1">
    <citation type="journal article" date="2011" name="PLoS Genet.">
        <title>Genome sequencing and comparative transcriptomics of the model entomopathogenic fungi Metarhizium anisopliae and M. acridum.</title>
        <authorList>
            <person name="Gao Q."/>
            <person name="Jin K."/>
            <person name="Ying S.H."/>
            <person name="Zhang Y."/>
            <person name="Xiao G."/>
            <person name="Shang Y."/>
            <person name="Duan Z."/>
            <person name="Hu X."/>
            <person name="Xie X.Q."/>
            <person name="Zhou G."/>
            <person name="Peng G."/>
            <person name="Luo Z."/>
            <person name="Huang W."/>
            <person name="Wang B."/>
            <person name="Fang W."/>
            <person name="Wang S."/>
            <person name="Zhong Y."/>
            <person name="Ma L.J."/>
            <person name="St Leger R.J."/>
            <person name="Zhao G.P."/>
            <person name="Pei Y."/>
            <person name="Feng M.G."/>
            <person name="Xia Y."/>
            <person name="Wang C."/>
        </authorList>
    </citation>
    <scope>NUCLEOTIDE SEQUENCE [LARGE SCALE GENOMIC DNA]</scope>
    <source>
        <strain evidence="1 2">CQMa 102</strain>
    </source>
</reference>
<protein>
    <submittedName>
        <fullName evidence="1">Uncharacterized protein</fullName>
    </submittedName>
</protein>
<gene>
    <name evidence="1" type="ORF">MAC_02865</name>
</gene>